<sequence>MIAGVDVGYRFQNGARGWSAHVQPNFSLLRNSTTSGDETTVQFTTLESEASSVHLPFFVRYTFMDGKIRPFAEAGGNWAMRTNVSYQTTGRFCPDGAACTPIESDDKIKNAEVNRIGALISAGVQIDAGKAVIPITLRVIQDVIRREIDLEPIGGTYRNPRGRLIQLTAGITF</sequence>
<dbReference type="Gene3D" id="2.40.160.20">
    <property type="match status" value="1"/>
</dbReference>
<dbReference type="KEGG" id="dfe:Dfer_0590"/>
<protein>
    <recommendedName>
        <fullName evidence="1">Outer membrane protein beta-barrel domain-containing protein</fullName>
    </recommendedName>
</protein>
<reference evidence="2 3" key="1">
    <citation type="journal article" date="2009" name="Stand. Genomic Sci.">
        <title>Complete genome sequence of Dyadobacter fermentans type strain (NS114).</title>
        <authorList>
            <person name="Lang E."/>
            <person name="Lapidus A."/>
            <person name="Chertkov O."/>
            <person name="Brettin T."/>
            <person name="Detter J.C."/>
            <person name="Han C."/>
            <person name="Copeland A."/>
            <person name="Glavina Del Rio T."/>
            <person name="Nolan M."/>
            <person name="Chen F."/>
            <person name="Lucas S."/>
            <person name="Tice H."/>
            <person name="Cheng J.F."/>
            <person name="Land M."/>
            <person name="Hauser L."/>
            <person name="Chang Y.J."/>
            <person name="Jeffries C.D."/>
            <person name="Kopitz M."/>
            <person name="Bruce D."/>
            <person name="Goodwin L."/>
            <person name="Pitluck S."/>
            <person name="Ovchinnikova G."/>
            <person name="Pati A."/>
            <person name="Ivanova N."/>
            <person name="Mavrommatis K."/>
            <person name="Chen A."/>
            <person name="Palaniappan K."/>
            <person name="Chain P."/>
            <person name="Bristow J."/>
            <person name="Eisen J.A."/>
            <person name="Markowitz V."/>
            <person name="Hugenholtz P."/>
            <person name="Goker M."/>
            <person name="Rohde M."/>
            <person name="Kyrpides N.C."/>
            <person name="Klenk H.P."/>
        </authorList>
    </citation>
    <scope>NUCLEOTIDE SEQUENCE [LARGE SCALE GENOMIC DNA]</scope>
    <source>
        <strain evidence="3">ATCC 700827 / DSM 18053 / CIP 107007 / KCTC 52180 / NS114</strain>
    </source>
</reference>
<name>C6W0C0_DYAFD</name>
<evidence type="ECO:0000259" key="1">
    <source>
        <dbReference type="Pfam" id="PF13568"/>
    </source>
</evidence>
<gene>
    <name evidence="2" type="ordered locus">Dfer_0590</name>
</gene>
<evidence type="ECO:0000313" key="2">
    <source>
        <dbReference type="EMBL" id="ACT91854.1"/>
    </source>
</evidence>
<evidence type="ECO:0000313" key="3">
    <source>
        <dbReference type="Proteomes" id="UP000002011"/>
    </source>
</evidence>
<dbReference type="Proteomes" id="UP000002011">
    <property type="component" value="Chromosome"/>
</dbReference>
<feature type="domain" description="Outer membrane protein beta-barrel" evidence="1">
    <location>
        <begin position="2"/>
        <end position="131"/>
    </location>
</feature>
<organism evidence="2 3">
    <name type="scientific">Dyadobacter fermentans (strain ATCC 700827 / DSM 18053 / CIP 107007 / KCTC 52180 / NS114)</name>
    <dbReference type="NCBI Taxonomy" id="471854"/>
    <lineage>
        <taxon>Bacteria</taxon>
        <taxon>Pseudomonadati</taxon>
        <taxon>Bacteroidota</taxon>
        <taxon>Cytophagia</taxon>
        <taxon>Cytophagales</taxon>
        <taxon>Spirosomataceae</taxon>
        <taxon>Dyadobacter</taxon>
    </lineage>
</organism>
<keyword evidence="3" id="KW-1185">Reference proteome</keyword>
<dbReference type="EMBL" id="CP001619">
    <property type="protein sequence ID" value="ACT91854.1"/>
    <property type="molecule type" value="Genomic_DNA"/>
</dbReference>
<dbReference type="AlphaFoldDB" id="C6W0C0"/>
<accession>C6W0C0</accession>
<dbReference type="Pfam" id="PF13568">
    <property type="entry name" value="OMP_b-brl_2"/>
    <property type="match status" value="1"/>
</dbReference>
<dbReference type="HOGENOM" id="CLU_1545206_0_0_10"/>
<proteinExistence type="predicted"/>
<dbReference type="InterPro" id="IPR025665">
    <property type="entry name" value="Beta-barrel_OMP_2"/>
</dbReference>